<feature type="domain" description="FecR protein" evidence="2">
    <location>
        <begin position="112"/>
        <end position="196"/>
    </location>
</feature>
<feature type="domain" description="Protein FecR C-terminal" evidence="3">
    <location>
        <begin position="244"/>
        <end position="312"/>
    </location>
</feature>
<accession>A0A3N4PRL6</accession>
<protein>
    <submittedName>
        <fullName evidence="4">DUF4974 domain-containing protein</fullName>
    </submittedName>
</protein>
<evidence type="ECO:0000313" key="5">
    <source>
        <dbReference type="Proteomes" id="UP000278351"/>
    </source>
</evidence>
<evidence type="ECO:0000313" key="4">
    <source>
        <dbReference type="EMBL" id="RPE09399.1"/>
    </source>
</evidence>
<keyword evidence="1" id="KW-0812">Transmembrane</keyword>
<sequence length="318" mass="35365">MPFTGTYMNQQLLDKYFKGLCSEDEVQQVEAWLEQSGEDGLDGFLKASWRQANPAPVTKVRRLHWLRPAAAAMLAGCVALAGWWLQGRKTATTGIARHMDTIANPGPGVKLVSMPDGSKVWLNAQACIIFDDTYNTTSRRLRLTGEAYIEVAASDRAPFSVNAGGLITTALGTSFNIASPAAEEKTVQVSLISGKVAISAADSASSFERVVLLPGDRLTYTDDRHFKQSTFLVREAVDWKDGKVIFENTRLDDAFAKLQRRYGRRFVMMDKTLAGKRLTASFPAQVTVDLILQKLAFVQELRFDRHGDTTYVYKEKRK</sequence>
<evidence type="ECO:0000256" key="1">
    <source>
        <dbReference type="SAM" id="Phobius"/>
    </source>
</evidence>
<dbReference type="Gene3D" id="3.55.50.30">
    <property type="match status" value="1"/>
</dbReference>
<dbReference type="PANTHER" id="PTHR30273">
    <property type="entry name" value="PERIPLASMIC SIGNAL SENSOR AND SIGMA FACTOR ACTIVATOR FECR-RELATED"/>
    <property type="match status" value="1"/>
</dbReference>
<dbReference type="InterPro" id="IPR012373">
    <property type="entry name" value="Ferrdict_sens_TM"/>
</dbReference>
<dbReference type="InterPro" id="IPR032508">
    <property type="entry name" value="FecR_C"/>
</dbReference>
<dbReference type="Pfam" id="PF04773">
    <property type="entry name" value="FecR"/>
    <property type="match status" value="1"/>
</dbReference>
<dbReference type="AlphaFoldDB" id="A0A3N4PRL6"/>
<gene>
    <name evidence="4" type="ORF">EGT74_20610</name>
</gene>
<dbReference type="Gene3D" id="2.60.120.1440">
    <property type="match status" value="1"/>
</dbReference>
<proteinExistence type="predicted"/>
<dbReference type="InterPro" id="IPR006860">
    <property type="entry name" value="FecR"/>
</dbReference>
<organism evidence="4 5">
    <name type="scientific">Chitinophaga lutea</name>
    <dbReference type="NCBI Taxonomy" id="2488634"/>
    <lineage>
        <taxon>Bacteria</taxon>
        <taxon>Pseudomonadati</taxon>
        <taxon>Bacteroidota</taxon>
        <taxon>Chitinophagia</taxon>
        <taxon>Chitinophagales</taxon>
        <taxon>Chitinophagaceae</taxon>
        <taxon>Chitinophaga</taxon>
    </lineage>
</organism>
<dbReference type="PIRSF" id="PIRSF018266">
    <property type="entry name" value="FecR"/>
    <property type="match status" value="1"/>
</dbReference>
<keyword evidence="1" id="KW-0472">Membrane</keyword>
<evidence type="ECO:0000259" key="2">
    <source>
        <dbReference type="Pfam" id="PF04773"/>
    </source>
</evidence>
<keyword evidence="5" id="KW-1185">Reference proteome</keyword>
<dbReference type="GO" id="GO:0016989">
    <property type="term" value="F:sigma factor antagonist activity"/>
    <property type="evidence" value="ECO:0007669"/>
    <property type="project" value="TreeGrafter"/>
</dbReference>
<name>A0A3N4PRL6_9BACT</name>
<evidence type="ECO:0000259" key="3">
    <source>
        <dbReference type="Pfam" id="PF16344"/>
    </source>
</evidence>
<dbReference type="EMBL" id="RPDH01000002">
    <property type="protein sequence ID" value="RPE09399.1"/>
    <property type="molecule type" value="Genomic_DNA"/>
</dbReference>
<dbReference type="PANTHER" id="PTHR30273:SF2">
    <property type="entry name" value="PROTEIN FECR"/>
    <property type="match status" value="1"/>
</dbReference>
<keyword evidence="1" id="KW-1133">Transmembrane helix</keyword>
<dbReference type="Pfam" id="PF16344">
    <property type="entry name" value="FecR_C"/>
    <property type="match status" value="1"/>
</dbReference>
<feature type="transmembrane region" description="Helical" evidence="1">
    <location>
        <begin position="65"/>
        <end position="85"/>
    </location>
</feature>
<dbReference type="Proteomes" id="UP000278351">
    <property type="component" value="Unassembled WGS sequence"/>
</dbReference>
<reference evidence="4 5" key="1">
    <citation type="submission" date="2018-11" db="EMBL/GenBank/DDBJ databases">
        <title>Chitinophaga lutea sp.nov., isolate from arsenic contaminated soil.</title>
        <authorList>
            <person name="Zong Y."/>
        </authorList>
    </citation>
    <scope>NUCLEOTIDE SEQUENCE [LARGE SCALE GENOMIC DNA]</scope>
    <source>
        <strain evidence="4 5">ZY74</strain>
    </source>
</reference>
<comment type="caution">
    <text evidence="4">The sequence shown here is derived from an EMBL/GenBank/DDBJ whole genome shotgun (WGS) entry which is preliminary data.</text>
</comment>